<evidence type="ECO:0000256" key="1">
    <source>
        <dbReference type="SAM" id="Phobius"/>
    </source>
</evidence>
<protein>
    <submittedName>
        <fullName evidence="3">Pilus assembly protein</fullName>
    </submittedName>
</protein>
<feature type="domain" description="TadE-like" evidence="2">
    <location>
        <begin position="19"/>
        <end position="61"/>
    </location>
</feature>
<evidence type="ECO:0000313" key="4">
    <source>
        <dbReference type="Proteomes" id="UP001055580"/>
    </source>
</evidence>
<sequence>MTAFTLSQALRRLRRDRRGATIVEFAIVAPVMCLMLLGAFDVSHTLYTRGVLQGIVQKTARDSSLEAGTAASQQAMLDGRVKKQVTALYNNADIDITRRFYRTFSDAAAAKAEAFSDTNDNGVCDANEPYEDANRNSVWDADGGNDGQGGAKDATLYTVTVTYPRMFPVYNLVGGSNTAVVSASTVLKNQPYADQASYGAAVVRNCP</sequence>
<keyword evidence="4" id="KW-1185">Reference proteome</keyword>
<accession>A0ABY4U2N1</accession>
<dbReference type="Proteomes" id="UP001055580">
    <property type="component" value="Chromosome"/>
</dbReference>
<dbReference type="InterPro" id="IPR012495">
    <property type="entry name" value="TadE-like_dom"/>
</dbReference>
<evidence type="ECO:0000259" key="2">
    <source>
        <dbReference type="Pfam" id="PF07811"/>
    </source>
</evidence>
<keyword evidence="1" id="KW-0472">Membrane</keyword>
<gene>
    <name evidence="3" type="ORF">M9980_06365</name>
</gene>
<keyword evidence="1" id="KW-1133">Transmembrane helix</keyword>
<name>A0ABY4U2N1_9SPHN</name>
<evidence type="ECO:0000313" key="3">
    <source>
        <dbReference type="EMBL" id="URW76813.1"/>
    </source>
</evidence>
<dbReference type="RefSeq" id="WP_250754530.1">
    <property type="nucleotide sequence ID" value="NZ_CP098401.1"/>
</dbReference>
<keyword evidence="1" id="KW-0812">Transmembrane</keyword>
<reference evidence="3" key="1">
    <citation type="submission" date="2022-05" db="EMBL/GenBank/DDBJ databases">
        <title>Sphingomonas sp. strain RMG20 Genome sequencing and assembly.</title>
        <authorList>
            <person name="Kim I."/>
        </authorList>
    </citation>
    <scope>NUCLEOTIDE SEQUENCE</scope>
    <source>
        <strain evidence="3">RMG20</strain>
    </source>
</reference>
<organism evidence="3 4">
    <name type="scientific">Sphingomonas donggukensis</name>
    <dbReference type="NCBI Taxonomy" id="2949093"/>
    <lineage>
        <taxon>Bacteria</taxon>
        <taxon>Pseudomonadati</taxon>
        <taxon>Pseudomonadota</taxon>
        <taxon>Alphaproteobacteria</taxon>
        <taxon>Sphingomonadales</taxon>
        <taxon>Sphingomonadaceae</taxon>
        <taxon>Sphingomonas</taxon>
    </lineage>
</organism>
<dbReference type="Pfam" id="PF07811">
    <property type="entry name" value="TadE"/>
    <property type="match status" value="1"/>
</dbReference>
<dbReference type="EMBL" id="CP098401">
    <property type="protein sequence ID" value="URW76813.1"/>
    <property type="molecule type" value="Genomic_DNA"/>
</dbReference>
<feature type="transmembrane region" description="Helical" evidence="1">
    <location>
        <begin position="21"/>
        <end position="40"/>
    </location>
</feature>
<proteinExistence type="predicted"/>